<keyword evidence="3" id="KW-1185">Reference proteome</keyword>
<proteinExistence type="predicted"/>
<dbReference type="GeneID" id="19173122"/>
<feature type="compositionally biased region" description="Basic and acidic residues" evidence="1">
    <location>
        <begin position="54"/>
        <end position="88"/>
    </location>
</feature>
<evidence type="ECO:0000256" key="1">
    <source>
        <dbReference type="SAM" id="MobiDB-lite"/>
    </source>
</evidence>
<organism evidence="2 3">
    <name type="scientific">Capronia epimyces CBS 606.96</name>
    <dbReference type="NCBI Taxonomy" id="1182542"/>
    <lineage>
        <taxon>Eukaryota</taxon>
        <taxon>Fungi</taxon>
        <taxon>Dikarya</taxon>
        <taxon>Ascomycota</taxon>
        <taxon>Pezizomycotina</taxon>
        <taxon>Eurotiomycetes</taxon>
        <taxon>Chaetothyriomycetidae</taxon>
        <taxon>Chaetothyriales</taxon>
        <taxon>Herpotrichiellaceae</taxon>
        <taxon>Capronia</taxon>
    </lineage>
</organism>
<gene>
    <name evidence="2" type="ORF">A1O3_09036</name>
</gene>
<dbReference type="HOGENOM" id="CLU_1570431_0_0_1"/>
<reference evidence="2 3" key="1">
    <citation type="submission" date="2013-03" db="EMBL/GenBank/DDBJ databases">
        <title>The Genome Sequence of Capronia epimyces CBS 606.96.</title>
        <authorList>
            <consortium name="The Broad Institute Genomics Platform"/>
            <person name="Cuomo C."/>
            <person name="de Hoog S."/>
            <person name="Gorbushina A."/>
            <person name="Walker B."/>
            <person name="Young S.K."/>
            <person name="Zeng Q."/>
            <person name="Gargeya S."/>
            <person name="Fitzgerald M."/>
            <person name="Haas B."/>
            <person name="Abouelleil A."/>
            <person name="Allen A.W."/>
            <person name="Alvarado L."/>
            <person name="Arachchi H.M."/>
            <person name="Berlin A.M."/>
            <person name="Chapman S.B."/>
            <person name="Gainer-Dewar J."/>
            <person name="Goldberg J."/>
            <person name="Griggs A."/>
            <person name="Gujja S."/>
            <person name="Hansen M."/>
            <person name="Howarth C."/>
            <person name="Imamovic A."/>
            <person name="Ireland A."/>
            <person name="Larimer J."/>
            <person name="McCowan C."/>
            <person name="Murphy C."/>
            <person name="Pearson M."/>
            <person name="Poon T.W."/>
            <person name="Priest M."/>
            <person name="Roberts A."/>
            <person name="Saif S."/>
            <person name="Shea T."/>
            <person name="Sisk P."/>
            <person name="Sykes S."/>
            <person name="Wortman J."/>
            <person name="Nusbaum C."/>
            <person name="Birren B."/>
        </authorList>
    </citation>
    <scope>NUCLEOTIDE SEQUENCE [LARGE SCALE GENOMIC DNA]</scope>
    <source>
        <strain evidence="2 3">CBS 606.96</strain>
    </source>
</reference>
<evidence type="ECO:0000313" key="2">
    <source>
        <dbReference type="EMBL" id="EXJ77877.1"/>
    </source>
</evidence>
<sequence length="170" mass="20771">MSRRPEPDYDLTEREYDPEERQREREERLKERRDKKEEERDRRRDLEPDYEDVPFDKYRTENVQDRYHEYYPRRGDSPELRKYLETERSLVSNPASRRDENEAERSYVTRDNKQAHRERRDSQVSMKDMAYSRGHPLYDGYKSYRAKRAPPRDEQQGSSGGADSPESSRR</sequence>
<feature type="region of interest" description="Disordered" evidence="1">
    <location>
        <begin position="1"/>
        <end position="170"/>
    </location>
</feature>
<feature type="compositionally biased region" description="Basic and acidic residues" evidence="1">
    <location>
        <begin position="1"/>
        <end position="47"/>
    </location>
</feature>
<comment type="caution">
    <text evidence="2">The sequence shown here is derived from an EMBL/GenBank/DDBJ whole genome shotgun (WGS) entry which is preliminary data.</text>
</comment>
<evidence type="ECO:0000313" key="3">
    <source>
        <dbReference type="Proteomes" id="UP000019478"/>
    </source>
</evidence>
<dbReference type="RefSeq" id="XP_007737322.1">
    <property type="nucleotide sequence ID" value="XM_007739132.1"/>
</dbReference>
<dbReference type="EMBL" id="AMGY01000009">
    <property type="protein sequence ID" value="EXJ77877.1"/>
    <property type="molecule type" value="Genomic_DNA"/>
</dbReference>
<protein>
    <submittedName>
        <fullName evidence="2">Uncharacterized protein</fullName>
    </submittedName>
</protein>
<name>W9XBP0_9EURO</name>
<accession>W9XBP0</accession>
<dbReference type="Proteomes" id="UP000019478">
    <property type="component" value="Unassembled WGS sequence"/>
</dbReference>
<feature type="compositionally biased region" description="Basic and acidic residues" evidence="1">
    <location>
        <begin position="96"/>
        <end position="122"/>
    </location>
</feature>
<dbReference type="AlphaFoldDB" id="W9XBP0"/>